<dbReference type="AlphaFoldDB" id="A0A4Z0F8U2"/>
<dbReference type="InterPro" id="IPR001623">
    <property type="entry name" value="DnaJ_domain"/>
</dbReference>
<accession>A0A4Z0F8U2</accession>
<sequence>MQFKDYYRILGVSREASADTIKAAYRRLARKYHPDVSRETDAESRFKEINEAYEALKDPEKRAVYDRIATGHHAGEPFRAPPGWDSGPGSAHASNGFSDFFDALFRGSRQRGGVKGQRGGDQVAAVTLTLEEAFRGGSRQVSITGPRGLRTLNVQIPPGVTPGQRIRLAGQGEVGLSGGPAGDLYLTVEIAHHRWFRLDGRDVYLDIPLAPWEAALGTMITVPTLGGPVQVSITPGSQNGQRLRLKGRGFSGTPTGDQYLTLKIHIPPLYSEREKALYEELARAATVDIRKDWPV</sequence>
<dbReference type="CDD" id="cd10747">
    <property type="entry name" value="DnaJ_C"/>
    <property type="match status" value="1"/>
</dbReference>
<dbReference type="PANTHER" id="PTHR43096:SF52">
    <property type="entry name" value="DNAJ HOMOLOG 1, MITOCHONDRIAL-RELATED"/>
    <property type="match status" value="1"/>
</dbReference>
<dbReference type="Pfam" id="PF01556">
    <property type="entry name" value="DnaJ_C"/>
    <property type="match status" value="1"/>
</dbReference>
<dbReference type="PROSITE" id="PS00636">
    <property type="entry name" value="DNAJ_1"/>
    <property type="match status" value="1"/>
</dbReference>
<protein>
    <submittedName>
        <fullName evidence="3">J domain-containing protein</fullName>
    </submittedName>
</protein>
<keyword evidence="1" id="KW-0143">Chaperone</keyword>
<dbReference type="SMART" id="SM00271">
    <property type="entry name" value="DnaJ"/>
    <property type="match status" value="1"/>
</dbReference>
<dbReference type="InterPro" id="IPR036869">
    <property type="entry name" value="J_dom_sf"/>
</dbReference>
<dbReference type="Gene3D" id="2.60.260.20">
    <property type="entry name" value="Urease metallochaperone UreE, N-terminal domain"/>
    <property type="match status" value="2"/>
</dbReference>
<comment type="caution">
    <text evidence="3">The sequence shown here is derived from an EMBL/GenBank/DDBJ whole genome shotgun (WGS) entry which is preliminary data.</text>
</comment>
<feature type="domain" description="J" evidence="2">
    <location>
        <begin position="5"/>
        <end position="69"/>
    </location>
</feature>
<dbReference type="Gene3D" id="1.10.287.110">
    <property type="entry name" value="DnaJ domain"/>
    <property type="match status" value="1"/>
</dbReference>
<dbReference type="CDD" id="cd06257">
    <property type="entry name" value="DnaJ"/>
    <property type="match status" value="1"/>
</dbReference>
<reference evidence="3 4" key="1">
    <citation type="journal article" date="2019" name="ISME J.">
        <title>Candidatus Macondimonas diazotrophica, a novel gammaproteobacterial genus dominating crude-oil-contaminated coastal sediments.</title>
        <authorList>
            <person name="Karthikeyan S."/>
            <person name="Konstantinidis K."/>
        </authorList>
    </citation>
    <scope>NUCLEOTIDE SEQUENCE [LARGE SCALE GENOMIC DNA]</scope>
    <source>
        <strain evidence="3 4">KTK01</strain>
    </source>
</reference>
<dbReference type="Proteomes" id="UP000297890">
    <property type="component" value="Unassembled WGS sequence"/>
</dbReference>
<dbReference type="PROSITE" id="PS50076">
    <property type="entry name" value="DNAJ_2"/>
    <property type="match status" value="1"/>
</dbReference>
<dbReference type="Pfam" id="PF00226">
    <property type="entry name" value="DnaJ"/>
    <property type="match status" value="1"/>
</dbReference>
<dbReference type="PANTHER" id="PTHR43096">
    <property type="entry name" value="DNAJ HOMOLOG 1, MITOCHONDRIAL-RELATED"/>
    <property type="match status" value="1"/>
</dbReference>
<organism evidence="3 4">
    <name type="scientific">Candidatus Macondimonas diazotrophica</name>
    <dbReference type="NCBI Taxonomy" id="2305248"/>
    <lineage>
        <taxon>Bacteria</taxon>
        <taxon>Pseudomonadati</taxon>
        <taxon>Pseudomonadota</taxon>
        <taxon>Gammaproteobacteria</taxon>
        <taxon>Chromatiales</taxon>
        <taxon>Ectothiorhodospiraceae</taxon>
        <taxon>Candidatus Macondimonas</taxon>
    </lineage>
</organism>
<dbReference type="InterPro" id="IPR018253">
    <property type="entry name" value="DnaJ_domain_CS"/>
</dbReference>
<dbReference type="InterPro" id="IPR002939">
    <property type="entry name" value="DnaJ_C"/>
</dbReference>
<dbReference type="GO" id="GO:0051082">
    <property type="term" value="F:unfolded protein binding"/>
    <property type="evidence" value="ECO:0007669"/>
    <property type="project" value="InterPro"/>
</dbReference>
<evidence type="ECO:0000313" key="4">
    <source>
        <dbReference type="Proteomes" id="UP000297890"/>
    </source>
</evidence>
<dbReference type="GO" id="GO:0005737">
    <property type="term" value="C:cytoplasm"/>
    <property type="evidence" value="ECO:0007669"/>
    <property type="project" value="TreeGrafter"/>
</dbReference>
<dbReference type="InterPro" id="IPR008971">
    <property type="entry name" value="HSP40/DnaJ_pept-bd"/>
</dbReference>
<dbReference type="EMBL" id="SRIO01000011">
    <property type="protein sequence ID" value="TFZ82207.1"/>
    <property type="molecule type" value="Genomic_DNA"/>
</dbReference>
<dbReference type="PRINTS" id="PR00625">
    <property type="entry name" value="JDOMAIN"/>
</dbReference>
<dbReference type="GO" id="GO:0042026">
    <property type="term" value="P:protein refolding"/>
    <property type="evidence" value="ECO:0007669"/>
    <property type="project" value="TreeGrafter"/>
</dbReference>
<dbReference type="SUPFAM" id="SSF46565">
    <property type="entry name" value="Chaperone J-domain"/>
    <property type="match status" value="1"/>
</dbReference>
<dbReference type="OrthoDB" id="9779889at2"/>
<evidence type="ECO:0000313" key="3">
    <source>
        <dbReference type="EMBL" id="TFZ82207.1"/>
    </source>
</evidence>
<proteinExistence type="predicted"/>
<dbReference type="RefSeq" id="WP_135282136.1">
    <property type="nucleotide sequence ID" value="NZ_SRIO01000011.1"/>
</dbReference>
<dbReference type="SUPFAM" id="SSF49493">
    <property type="entry name" value="HSP40/DnaJ peptide-binding domain"/>
    <property type="match status" value="2"/>
</dbReference>
<evidence type="ECO:0000259" key="2">
    <source>
        <dbReference type="PROSITE" id="PS50076"/>
    </source>
</evidence>
<name>A0A4Z0F8U2_9GAMM</name>
<evidence type="ECO:0000256" key="1">
    <source>
        <dbReference type="ARBA" id="ARBA00023186"/>
    </source>
</evidence>
<gene>
    <name evidence="3" type="ORF">E4680_09340</name>
</gene>
<keyword evidence="4" id="KW-1185">Reference proteome</keyword>